<feature type="domain" description="GspD-like N0" evidence="6">
    <location>
        <begin position="170"/>
        <end position="238"/>
    </location>
</feature>
<dbReference type="GO" id="GO:0009306">
    <property type="term" value="P:protein secretion"/>
    <property type="evidence" value="ECO:0007669"/>
    <property type="project" value="TreeGrafter"/>
</dbReference>
<dbReference type="EMBL" id="UINC01042121">
    <property type="protein sequence ID" value="SVB44326.1"/>
    <property type="molecule type" value="Genomic_DNA"/>
</dbReference>
<dbReference type="Pfam" id="PF03958">
    <property type="entry name" value="Secretin_N"/>
    <property type="match status" value="1"/>
</dbReference>
<evidence type="ECO:0000256" key="1">
    <source>
        <dbReference type="ARBA" id="ARBA00004370"/>
    </source>
</evidence>
<gene>
    <name evidence="7" type="ORF">METZ01_LOCUS197180</name>
</gene>
<dbReference type="Gene3D" id="3.30.1370.120">
    <property type="match status" value="1"/>
</dbReference>
<feature type="non-terminal residue" evidence="7">
    <location>
        <position position="386"/>
    </location>
</feature>
<keyword evidence="2" id="KW-0732">Signal</keyword>
<keyword evidence="3" id="KW-0472">Membrane</keyword>
<dbReference type="PANTHER" id="PTHR30332">
    <property type="entry name" value="PROBABLE GENERAL SECRETION PATHWAY PROTEIN D"/>
    <property type="match status" value="1"/>
</dbReference>
<dbReference type="Pfam" id="PF21305">
    <property type="entry name" value="type_II_gspD_N0"/>
    <property type="match status" value="1"/>
</dbReference>
<evidence type="ECO:0000313" key="7">
    <source>
        <dbReference type="EMBL" id="SVB44326.1"/>
    </source>
</evidence>
<evidence type="ECO:0000259" key="5">
    <source>
        <dbReference type="Pfam" id="PF03958"/>
    </source>
</evidence>
<dbReference type="GO" id="GO:0016020">
    <property type="term" value="C:membrane"/>
    <property type="evidence" value="ECO:0007669"/>
    <property type="project" value="UniProtKB-SubCell"/>
</dbReference>
<evidence type="ECO:0000259" key="6">
    <source>
        <dbReference type="Pfam" id="PF21305"/>
    </source>
</evidence>
<protein>
    <submittedName>
        <fullName evidence="7">Uncharacterized protein</fullName>
    </submittedName>
</protein>
<proteinExistence type="predicted"/>
<evidence type="ECO:0000256" key="3">
    <source>
        <dbReference type="ARBA" id="ARBA00023136"/>
    </source>
</evidence>
<accession>A0A382E0Q3</accession>
<dbReference type="InterPro" id="IPR050810">
    <property type="entry name" value="Bact_Secretion_Sys_Channel"/>
</dbReference>
<dbReference type="InterPro" id="IPR049371">
    <property type="entry name" value="GspD-like_N0"/>
</dbReference>
<name>A0A382E0Q3_9ZZZZ</name>
<feature type="compositionally biased region" description="Basic and acidic residues" evidence="4">
    <location>
        <begin position="14"/>
        <end position="25"/>
    </location>
</feature>
<reference evidence="7" key="1">
    <citation type="submission" date="2018-05" db="EMBL/GenBank/DDBJ databases">
        <authorList>
            <person name="Lanie J.A."/>
            <person name="Ng W.-L."/>
            <person name="Kazmierczak K.M."/>
            <person name="Andrzejewski T.M."/>
            <person name="Davidsen T.M."/>
            <person name="Wayne K.J."/>
            <person name="Tettelin H."/>
            <person name="Glass J.I."/>
            <person name="Rusch D."/>
            <person name="Podicherti R."/>
            <person name="Tsui H.-C.T."/>
            <person name="Winkler M.E."/>
        </authorList>
    </citation>
    <scope>NUCLEOTIDE SEQUENCE</scope>
</reference>
<dbReference type="AlphaFoldDB" id="A0A382E0Q3"/>
<comment type="subcellular location">
    <subcellularLocation>
        <location evidence="1">Membrane</location>
    </subcellularLocation>
</comment>
<dbReference type="InterPro" id="IPR005644">
    <property type="entry name" value="NolW-like"/>
</dbReference>
<dbReference type="InterPro" id="IPR038591">
    <property type="entry name" value="NolW-like_sf"/>
</dbReference>
<organism evidence="7">
    <name type="scientific">marine metagenome</name>
    <dbReference type="NCBI Taxonomy" id="408172"/>
    <lineage>
        <taxon>unclassified sequences</taxon>
        <taxon>metagenomes</taxon>
        <taxon>ecological metagenomes</taxon>
    </lineage>
</organism>
<feature type="region of interest" description="Disordered" evidence="4">
    <location>
        <begin position="1"/>
        <end position="27"/>
    </location>
</feature>
<evidence type="ECO:0000256" key="4">
    <source>
        <dbReference type="SAM" id="MobiDB-lite"/>
    </source>
</evidence>
<sequence>MLFSDKSNSNVKKLTRESSGNKKFTENPIDLSELESIPDQPINRLVKVSGEKVPLRKGPGSQYGKSGIAEKGQTFSLLRTQKNIHDNQTWYLAEDKNKNKFFISSLSSNLLEVNAQNIPQTENNGPKTETRSEKISLQDRKPFSLNKLKTVIDQEPPLPKELVKAKHITLNFEGTELYDVITTFCELLKIDYIIEGKVQGKVTLQTFNKIKVEDLYSVLEQILSLHNVTVTRSGNFYRFLGVEEAARKPLSIHYGNDSSIPEKERLIIQIIPLEHISVESMKKIITPLLSPNASFIEIPETNNLMMIEMASNVRRIINVVEALDIDKLATSDIQLYKLNNAESDNVVNELKEIFSSMGYADSIGESLTFLSLGRLNSILVVNALER</sequence>
<evidence type="ECO:0000256" key="2">
    <source>
        <dbReference type="ARBA" id="ARBA00022729"/>
    </source>
</evidence>
<dbReference type="GO" id="GO:0015627">
    <property type="term" value="C:type II protein secretion system complex"/>
    <property type="evidence" value="ECO:0007669"/>
    <property type="project" value="TreeGrafter"/>
</dbReference>
<dbReference type="PANTHER" id="PTHR30332:SF24">
    <property type="entry name" value="SECRETIN GSPD-RELATED"/>
    <property type="match status" value="1"/>
</dbReference>
<feature type="compositionally biased region" description="Polar residues" evidence="4">
    <location>
        <begin position="1"/>
        <end position="13"/>
    </location>
</feature>
<feature type="domain" description="NolW-like" evidence="5">
    <location>
        <begin position="269"/>
        <end position="327"/>
    </location>
</feature>